<dbReference type="SUPFAM" id="SSF48371">
    <property type="entry name" value="ARM repeat"/>
    <property type="match status" value="1"/>
</dbReference>
<evidence type="ECO:0000256" key="3">
    <source>
        <dbReference type="ARBA" id="ARBA00022737"/>
    </source>
</evidence>
<organism evidence="7 8">
    <name type="scientific">Papaver atlanticum</name>
    <dbReference type="NCBI Taxonomy" id="357466"/>
    <lineage>
        <taxon>Eukaryota</taxon>
        <taxon>Viridiplantae</taxon>
        <taxon>Streptophyta</taxon>
        <taxon>Embryophyta</taxon>
        <taxon>Tracheophyta</taxon>
        <taxon>Spermatophyta</taxon>
        <taxon>Magnoliopsida</taxon>
        <taxon>Ranunculales</taxon>
        <taxon>Papaveraceae</taxon>
        <taxon>Papaveroideae</taxon>
        <taxon>Papaver</taxon>
    </lineage>
</organism>
<keyword evidence="5" id="KW-0539">Nucleus</keyword>
<reference evidence="7" key="1">
    <citation type="submission" date="2022-04" db="EMBL/GenBank/DDBJ databases">
        <title>A functionally conserved STORR gene fusion in Papaver species that diverged 16.8 million years ago.</title>
        <authorList>
            <person name="Catania T."/>
        </authorList>
    </citation>
    <scope>NUCLEOTIDE SEQUENCE</scope>
    <source>
        <strain evidence="7">S-188037</strain>
    </source>
</reference>
<keyword evidence="2" id="KW-0597">Phosphoprotein</keyword>
<dbReference type="Proteomes" id="UP001202328">
    <property type="component" value="Unassembled WGS sequence"/>
</dbReference>
<dbReference type="InterPro" id="IPR039678">
    <property type="entry name" value="CTNNBL1"/>
</dbReference>
<evidence type="ECO:0000313" key="8">
    <source>
        <dbReference type="Proteomes" id="UP001202328"/>
    </source>
</evidence>
<dbReference type="EMBL" id="JAJJMB010011222">
    <property type="protein sequence ID" value="KAI3903262.1"/>
    <property type="molecule type" value="Genomic_DNA"/>
</dbReference>
<sequence>MPTPASDDCNPTPSLPRPSVTTKLSILSETLGIPIPLKPEKGVPTSSDQLQASFEEAFSAYIIEACKCGEARVCKPLRDCEARLIRIVLNFRISKIVNPDIYPDVVKLPANRFLAGFILSAFAKLTDPDILVRDQHEEATLFVESLDKFGALDYLFLLLVTLRSSTWDDLKMYAVGLLNTLLMLSVENRYQFGEEVVIVVVNALSSIQEEEVLHEVHLLQNLFSCLLFLLEGPANIESFAKAGGVQSMIGFIQEEDFGHCYGSAVVALDIAVKACQSASQKFVNEFVTDDSAFDSAFDTAFPPSMDMIPLSIMHEKEEIEEHQISLISSLIGDAGVFRINRMYSLVKVYPTWPIQVHYIYSIWSAICGIAKMEKDSLLKRFEEKFEENDFRRITWFMELYKRYSGKVEAMTNDFKGKQSVDVLLGHLWSSGNSTIQSRIESQLTQHNLEMKHVEDSLSAYRDNIGNAGESVESPKTAMEECIDSLEENPNQRMELDNQSWGTLMCGTLTLRNILAVFVETPTPLSGSMVSCVADSASAVTPSKLVSSSIVKKM</sequence>
<evidence type="ECO:0000256" key="5">
    <source>
        <dbReference type="ARBA" id="ARBA00023242"/>
    </source>
</evidence>
<proteinExistence type="predicted"/>
<dbReference type="Gene3D" id="1.25.10.10">
    <property type="entry name" value="Leucine-rich Repeat Variant"/>
    <property type="match status" value="1"/>
</dbReference>
<feature type="domain" description="Beta-catenin-like protein 1 N-terminal" evidence="6">
    <location>
        <begin position="162"/>
        <end position="332"/>
    </location>
</feature>
<evidence type="ECO:0000256" key="1">
    <source>
        <dbReference type="ARBA" id="ARBA00004123"/>
    </source>
</evidence>
<keyword evidence="8" id="KW-1185">Reference proteome</keyword>
<dbReference type="PANTHER" id="PTHR14978:SF0">
    <property type="entry name" value="BETA-CATENIN-LIKE PROTEIN 1"/>
    <property type="match status" value="1"/>
</dbReference>
<keyword evidence="3" id="KW-0677">Repeat</keyword>
<dbReference type="InterPro" id="IPR013180">
    <property type="entry name" value="CTNNBL1_N"/>
</dbReference>
<dbReference type="InterPro" id="IPR016024">
    <property type="entry name" value="ARM-type_fold"/>
</dbReference>
<evidence type="ECO:0000256" key="2">
    <source>
        <dbReference type="ARBA" id="ARBA00022553"/>
    </source>
</evidence>
<dbReference type="AlphaFoldDB" id="A0AAD4SDU7"/>
<dbReference type="PANTHER" id="PTHR14978">
    <property type="entry name" value="BETA-CATENIN-LIKE PROTEIN 1 NUCLEAR ASSOCIATED PROTEIN"/>
    <property type="match status" value="1"/>
</dbReference>
<evidence type="ECO:0000313" key="7">
    <source>
        <dbReference type="EMBL" id="KAI3903262.1"/>
    </source>
</evidence>
<dbReference type="InterPro" id="IPR011989">
    <property type="entry name" value="ARM-like"/>
</dbReference>
<protein>
    <recommendedName>
        <fullName evidence="6">Beta-catenin-like protein 1 N-terminal domain-containing protein</fullName>
    </recommendedName>
</protein>
<dbReference type="GO" id="GO:0005681">
    <property type="term" value="C:spliceosomal complex"/>
    <property type="evidence" value="ECO:0007669"/>
    <property type="project" value="TreeGrafter"/>
</dbReference>
<keyword evidence="4" id="KW-0175">Coiled coil</keyword>
<evidence type="ECO:0000256" key="4">
    <source>
        <dbReference type="ARBA" id="ARBA00023054"/>
    </source>
</evidence>
<gene>
    <name evidence="7" type="ORF">MKW98_031916</name>
</gene>
<accession>A0AAD4SDU7</accession>
<evidence type="ECO:0000259" key="6">
    <source>
        <dbReference type="Pfam" id="PF08216"/>
    </source>
</evidence>
<comment type="subcellular location">
    <subcellularLocation>
        <location evidence="1">Nucleus</location>
    </subcellularLocation>
</comment>
<dbReference type="Pfam" id="PF08216">
    <property type="entry name" value="CTNNBL"/>
    <property type="match status" value="1"/>
</dbReference>
<comment type="caution">
    <text evidence="7">The sequence shown here is derived from an EMBL/GenBank/DDBJ whole genome shotgun (WGS) entry which is preliminary data.</text>
</comment>
<name>A0AAD4SDU7_9MAGN</name>